<dbReference type="EMBL" id="CAACVG010014862">
    <property type="protein sequence ID" value="VEN63818.1"/>
    <property type="molecule type" value="Genomic_DNA"/>
</dbReference>
<reference evidence="9 10" key="1">
    <citation type="submission" date="2019-01" db="EMBL/GenBank/DDBJ databases">
        <authorList>
            <person name="Sayadi A."/>
        </authorList>
    </citation>
    <scope>NUCLEOTIDE SEQUENCE [LARGE SCALE GENOMIC DNA]</scope>
</reference>
<dbReference type="PANTHER" id="PTHR44085:SF2">
    <property type="entry name" value="SEPIAPTERIN REDUCTASE"/>
    <property type="match status" value="1"/>
</dbReference>
<dbReference type="InterPro" id="IPR006393">
    <property type="entry name" value="Sepiapterin_red"/>
</dbReference>
<evidence type="ECO:0000256" key="2">
    <source>
        <dbReference type="ARBA" id="ARBA00010483"/>
    </source>
</evidence>
<dbReference type="SUPFAM" id="SSF51735">
    <property type="entry name" value="NAD(P)-binding Rossmann-fold domains"/>
    <property type="match status" value="1"/>
</dbReference>
<dbReference type="InterPro" id="IPR051721">
    <property type="entry name" value="Biopterin_syn/organic_redct"/>
</dbReference>
<dbReference type="NCBIfam" id="TIGR01500">
    <property type="entry name" value="sepiapter_red"/>
    <property type="match status" value="1"/>
</dbReference>
<dbReference type="GO" id="GO:0006729">
    <property type="term" value="P:tetrahydrobiopterin biosynthetic process"/>
    <property type="evidence" value="ECO:0007669"/>
    <property type="project" value="InterPro"/>
</dbReference>
<dbReference type="PANTHER" id="PTHR44085">
    <property type="entry name" value="SEPIAPTERIN REDUCTASE"/>
    <property type="match status" value="1"/>
</dbReference>
<protein>
    <recommendedName>
        <fullName evidence="5">Sepiapterin reductase</fullName>
        <ecNumber evidence="4">1.1.1.153</ecNumber>
    </recommendedName>
</protein>
<dbReference type="GO" id="GO:0004757">
    <property type="term" value="F:sepiapterin reductase (NADP+) activity"/>
    <property type="evidence" value="ECO:0007669"/>
    <property type="project" value="UniProtKB-EC"/>
</dbReference>
<evidence type="ECO:0000256" key="5">
    <source>
        <dbReference type="ARBA" id="ARBA00019170"/>
    </source>
</evidence>
<dbReference type="OrthoDB" id="153074at2759"/>
<keyword evidence="10" id="KW-1185">Reference proteome</keyword>
<organism evidence="9 10">
    <name type="scientific">Callosobruchus maculatus</name>
    <name type="common">Southern cowpea weevil</name>
    <name type="synonym">Pulse bruchid</name>
    <dbReference type="NCBI Taxonomy" id="64391"/>
    <lineage>
        <taxon>Eukaryota</taxon>
        <taxon>Metazoa</taxon>
        <taxon>Ecdysozoa</taxon>
        <taxon>Arthropoda</taxon>
        <taxon>Hexapoda</taxon>
        <taxon>Insecta</taxon>
        <taxon>Pterygota</taxon>
        <taxon>Neoptera</taxon>
        <taxon>Endopterygota</taxon>
        <taxon>Coleoptera</taxon>
        <taxon>Polyphaga</taxon>
        <taxon>Cucujiformia</taxon>
        <taxon>Chrysomeloidea</taxon>
        <taxon>Chrysomelidae</taxon>
        <taxon>Bruchinae</taxon>
        <taxon>Bruchini</taxon>
        <taxon>Callosobruchus</taxon>
    </lineage>
</organism>
<keyword evidence="7" id="KW-0521">NADP</keyword>
<dbReference type="Pfam" id="PF00106">
    <property type="entry name" value="adh_short"/>
    <property type="match status" value="1"/>
</dbReference>
<accession>A0A653DUD1</accession>
<proteinExistence type="inferred from homology"/>
<evidence type="ECO:0000256" key="6">
    <source>
        <dbReference type="ARBA" id="ARBA00022490"/>
    </source>
</evidence>
<dbReference type="EC" id="1.1.1.153" evidence="4"/>
<name>A0A653DUD1_CALMS</name>
<dbReference type="CDD" id="cd05367">
    <property type="entry name" value="SPR-like_SDR_c"/>
    <property type="match status" value="1"/>
</dbReference>
<keyword evidence="6" id="KW-0963">Cytoplasm</keyword>
<comment type="subcellular location">
    <subcellularLocation>
        <location evidence="1">Cytoplasm</location>
    </subcellularLocation>
</comment>
<evidence type="ECO:0000256" key="1">
    <source>
        <dbReference type="ARBA" id="ARBA00004496"/>
    </source>
</evidence>
<gene>
    <name evidence="9" type="ORF">CALMAC_LOCUS20529</name>
</gene>
<evidence type="ECO:0000256" key="7">
    <source>
        <dbReference type="ARBA" id="ARBA00022857"/>
    </source>
</evidence>
<dbReference type="GO" id="GO:0005737">
    <property type="term" value="C:cytoplasm"/>
    <property type="evidence" value="ECO:0007669"/>
    <property type="project" value="UniProtKB-SubCell"/>
</dbReference>
<comment type="subunit">
    <text evidence="3">Homodimer.</text>
</comment>
<evidence type="ECO:0000256" key="3">
    <source>
        <dbReference type="ARBA" id="ARBA00011738"/>
    </source>
</evidence>
<evidence type="ECO:0000313" key="9">
    <source>
        <dbReference type="EMBL" id="VEN63818.1"/>
    </source>
</evidence>
<evidence type="ECO:0000313" key="10">
    <source>
        <dbReference type="Proteomes" id="UP000410492"/>
    </source>
</evidence>
<dbReference type="InterPro" id="IPR036291">
    <property type="entry name" value="NAD(P)-bd_dom_sf"/>
</dbReference>
<comment type="similarity">
    <text evidence="2">Belongs to the sepiapterin reductase family.</text>
</comment>
<dbReference type="InterPro" id="IPR002347">
    <property type="entry name" value="SDR_fam"/>
</dbReference>
<dbReference type="PRINTS" id="PR00081">
    <property type="entry name" value="GDHRDH"/>
</dbReference>
<keyword evidence="8" id="KW-0560">Oxidoreductase</keyword>
<dbReference type="FunFam" id="3.40.50.720:FF:000259">
    <property type="entry name" value="Sepiapterin reductase"/>
    <property type="match status" value="1"/>
</dbReference>
<sequence>MASTSVDFSKKCIVFVTGASRGIGRTIAVELSRRLQQNSIFVLIARSEKGLEETKNLIQEVDKALNVQTIALDLSKPNLVEYTNIFNKVLSSIDKDDIYSALFFHNAGSIGEAKQTTDLIDLQKWSDYYHFNLFSVALLNSTFIKLLRPVAPQLVVVNITSLAGRQPFVNLSMYGSGKAARELFFKALAIEEPNVIVFNYSPGPVDTDMFTTIIEEAQSEEVRNNFKKTKETSILTTSQTVNKMLEILEKGDFKSGDTIDYYDRI</sequence>
<evidence type="ECO:0000256" key="4">
    <source>
        <dbReference type="ARBA" id="ARBA00013075"/>
    </source>
</evidence>
<dbReference type="Gene3D" id="3.40.50.720">
    <property type="entry name" value="NAD(P)-binding Rossmann-like Domain"/>
    <property type="match status" value="1"/>
</dbReference>
<dbReference type="AlphaFoldDB" id="A0A653DUD1"/>
<dbReference type="Proteomes" id="UP000410492">
    <property type="component" value="Unassembled WGS sequence"/>
</dbReference>
<evidence type="ECO:0000256" key="8">
    <source>
        <dbReference type="ARBA" id="ARBA00023002"/>
    </source>
</evidence>